<dbReference type="InParanoid" id="A0A7J8C8W3"/>
<comment type="caution">
    <text evidence="1">The sequence shown here is derived from an EMBL/GenBank/DDBJ whole genome shotgun (WGS) entry which is preliminary data.</text>
</comment>
<evidence type="ECO:0000313" key="2">
    <source>
        <dbReference type="Proteomes" id="UP000550707"/>
    </source>
</evidence>
<accession>A0A7J8C8W3</accession>
<dbReference type="Proteomes" id="UP000550707">
    <property type="component" value="Unassembled WGS sequence"/>
</dbReference>
<keyword evidence="2" id="KW-1185">Reference proteome</keyword>
<reference evidence="1 2" key="1">
    <citation type="journal article" date="2020" name="Nature">
        <title>Six reference-quality genomes reveal evolution of bat adaptations.</title>
        <authorList>
            <person name="Jebb D."/>
            <person name="Huang Z."/>
            <person name="Pippel M."/>
            <person name="Hughes G.M."/>
            <person name="Lavrichenko K."/>
            <person name="Devanna P."/>
            <person name="Winkler S."/>
            <person name="Jermiin L.S."/>
            <person name="Skirmuntt E.C."/>
            <person name="Katzourakis A."/>
            <person name="Burkitt-Gray L."/>
            <person name="Ray D.A."/>
            <person name="Sullivan K.A.M."/>
            <person name="Roscito J.G."/>
            <person name="Kirilenko B.M."/>
            <person name="Davalos L.M."/>
            <person name="Corthals A.P."/>
            <person name="Power M.L."/>
            <person name="Jones G."/>
            <person name="Ransome R.D."/>
            <person name="Dechmann D.K.N."/>
            <person name="Locatelli A.G."/>
            <person name="Puechmaille S.J."/>
            <person name="Fedrigo O."/>
            <person name="Jarvis E.D."/>
            <person name="Hiller M."/>
            <person name="Vernes S.C."/>
            <person name="Myers E.W."/>
            <person name="Teeling E.C."/>
        </authorList>
    </citation>
    <scope>NUCLEOTIDE SEQUENCE [LARGE SCALE GENOMIC DNA]</scope>
    <source>
        <strain evidence="1">MMolMol1</strain>
        <tissue evidence="1">Muscle</tissue>
    </source>
</reference>
<dbReference type="AlphaFoldDB" id="A0A7J8C8W3"/>
<proteinExistence type="predicted"/>
<evidence type="ECO:0000313" key="1">
    <source>
        <dbReference type="EMBL" id="KAF6407270.1"/>
    </source>
</evidence>
<sequence length="222" mass="23884">MLDAPVGDVFSCSNEEPDRRTVVSGRGGWSILNVSPVASLNTKRVNAFVMGWEQKGSCVLAKPSLEDGFFRDSFHREGNRGTESQSRIFRKLVLCSRSLALGGKALPDLAALLGGAREAVLCPAGRYGHRSSLLYGTGLRQLRAARIKCMKSCSNPLLCREIPCKALVPLRGGILCKALVPLQSPGSPAKPWFPCAEGSSAKFWFPCKDLVPLQSPSSPAKP</sequence>
<name>A0A7J8C8W3_MOLMO</name>
<protein>
    <submittedName>
        <fullName evidence="1">Uncharacterized protein</fullName>
    </submittedName>
</protein>
<dbReference type="EMBL" id="JACASF010000021">
    <property type="protein sequence ID" value="KAF6407270.1"/>
    <property type="molecule type" value="Genomic_DNA"/>
</dbReference>
<gene>
    <name evidence="1" type="ORF">HJG59_009922</name>
</gene>
<organism evidence="1 2">
    <name type="scientific">Molossus molossus</name>
    <name type="common">Pallas' mastiff bat</name>
    <name type="synonym">Vespertilio molossus</name>
    <dbReference type="NCBI Taxonomy" id="27622"/>
    <lineage>
        <taxon>Eukaryota</taxon>
        <taxon>Metazoa</taxon>
        <taxon>Chordata</taxon>
        <taxon>Craniata</taxon>
        <taxon>Vertebrata</taxon>
        <taxon>Euteleostomi</taxon>
        <taxon>Mammalia</taxon>
        <taxon>Eutheria</taxon>
        <taxon>Laurasiatheria</taxon>
        <taxon>Chiroptera</taxon>
        <taxon>Yangochiroptera</taxon>
        <taxon>Molossidae</taxon>
        <taxon>Molossus</taxon>
    </lineage>
</organism>